<dbReference type="SUPFAM" id="SSF52374">
    <property type="entry name" value="Nucleotidylyl transferase"/>
    <property type="match status" value="1"/>
</dbReference>
<evidence type="ECO:0000313" key="12">
    <source>
        <dbReference type="Proteomes" id="UP000078419"/>
    </source>
</evidence>
<dbReference type="Proteomes" id="UP000078419">
    <property type="component" value="Unassembled WGS sequence"/>
</dbReference>
<dbReference type="Gene3D" id="3.40.50.620">
    <property type="entry name" value="HUPs"/>
    <property type="match status" value="1"/>
</dbReference>
<accession>A0AA45URS8</accession>
<sequence length="121" mass="13922">MTKRLGIYPGTFDPITFGHIDIIKRACTLVDELVIGVARSVQKNTIFSAELRAEMIQREMHVLECKSVVKVEVFDGLLTAFAKQKKALMIIRGLRAVTDFDYEFQMSWINYNQVSRLFSYP</sequence>
<evidence type="ECO:0000256" key="3">
    <source>
        <dbReference type="ARBA" id="ARBA00022695"/>
    </source>
</evidence>
<dbReference type="PRINTS" id="PR01020">
    <property type="entry name" value="LPSBIOSNTHSS"/>
</dbReference>
<keyword evidence="3 11" id="KW-0548">Nucleotidyltransferase</keyword>
<gene>
    <name evidence="11" type="primary">coaD_1</name>
    <name evidence="11" type="ORF">ANAPC1_00052</name>
</gene>
<evidence type="ECO:0000259" key="10">
    <source>
        <dbReference type="Pfam" id="PF01467"/>
    </source>
</evidence>
<dbReference type="PANTHER" id="PTHR21342:SF1">
    <property type="entry name" value="PHOSPHOPANTETHEINE ADENYLYLTRANSFERASE"/>
    <property type="match status" value="1"/>
</dbReference>
<dbReference type="InterPro" id="IPR014729">
    <property type="entry name" value="Rossmann-like_a/b/a_fold"/>
</dbReference>
<evidence type="ECO:0000256" key="2">
    <source>
        <dbReference type="ARBA" id="ARBA00022679"/>
    </source>
</evidence>
<protein>
    <recommendedName>
        <fullName evidence="9">Pantetheine-phosphate adenylyltransferase</fullName>
        <ecNumber evidence="9">2.7.7.3</ecNumber>
    </recommendedName>
</protein>
<dbReference type="EC" id="2.7.7.3" evidence="9"/>
<keyword evidence="5" id="KW-0067">ATP-binding</keyword>
<evidence type="ECO:0000256" key="7">
    <source>
        <dbReference type="ARBA" id="ARBA00022993"/>
    </source>
</evidence>
<dbReference type="GO" id="GO:0005524">
    <property type="term" value="F:ATP binding"/>
    <property type="evidence" value="ECO:0007669"/>
    <property type="project" value="UniProtKB-KW"/>
</dbReference>
<keyword evidence="6" id="KW-0460">Magnesium</keyword>
<evidence type="ECO:0000256" key="6">
    <source>
        <dbReference type="ARBA" id="ARBA00022842"/>
    </source>
</evidence>
<feature type="domain" description="Cytidyltransferase-like" evidence="10">
    <location>
        <begin position="7"/>
        <end position="117"/>
    </location>
</feature>
<dbReference type="NCBIfam" id="TIGR00125">
    <property type="entry name" value="cyt_tran_rel"/>
    <property type="match status" value="1"/>
</dbReference>
<dbReference type="GO" id="GO:0004595">
    <property type="term" value="F:pantetheine-phosphate adenylyltransferase activity"/>
    <property type="evidence" value="ECO:0007669"/>
    <property type="project" value="UniProtKB-UniRule"/>
</dbReference>
<keyword evidence="4" id="KW-0547">Nucleotide-binding</keyword>
<dbReference type="EMBL" id="FLLR01000002">
    <property type="protein sequence ID" value="SBO13718.1"/>
    <property type="molecule type" value="Genomic_DNA"/>
</dbReference>
<evidence type="ECO:0000256" key="5">
    <source>
        <dbReference type="ARBA" id="ARBA00022840"/>
    </source>
</evidence>
<evidence type="ECO:0000256" key="4">
    <source>
        <dbReference type="ARBA" id="ARBA00022741"/>
    </source>
</evidence>
<dbReference type="NCBIfam" id="TIGR01510">
    <property type="entry name" value="coaD_prev_kdtB"/>
    <property type="match status" value="1"/>
</dbReference>
<dbReference type="Pfam" id="PF01467">
    <property type="entry name" value="CTP_transf_like"/>
    <property type="match status" value="1"/>
</dbReference>
<evidence type="ECO:0000256" key="8">
    <source>
        <dbReference type="ARBA" id="ARBA00029346"/>
    </source>
</evidence>
<evidence type="ECO:0000256" key="9">
    <source>
        <dbReference type="NCBIfam" id="TIGR01510"/>
    </source>
</evidence>
<proteinExistence type="predicted"/>
<dbReference type="AlphaFoldDB" id="A0AA45URS8"/>
<evidence type="ECO:0000313" key="11">
    <source>
        <dbReference type="EMBL" id="SBO13718.1"/>
    </source>
</evidence>
<comment type="caution">
    <text evidence="11">The sequence shown here is derived from an EMBL/GenBank/DDBJ whole genome shotgun (WGS) entry which is preliminary data.</text>
</comment>
<evidence type="ECO:0000256" key="1">
    <source>
        <dbReference type="ARBA" id="ARBA00022490"/>
    </source>
</evidence>
<keyword evidence="2 11" id="KW-0808">Transferase</keyword>
<comment type="catalytic activity">
    <reaction evidence="8">
        <text>(R)-4'-phosphopantetheine + ATP + H(+) = 3'-dephospho-CoA + diphosphate</text>
        <dbReference type="Rhea" id="RHEA:19801"/>
        <dbReference type="ChEBI" id="CHEBI:15378"/>
        <dbReference type="ChEBI" id="CHEBI:30616"/>
        <dbReference type="ChEBI" id="CHEBI:33019"/>
        <dbReference type="ChEBI" id="CHEBI:57328"/>
        <dbReference type="ChEBI" id="CHEBI:61723"/>
        <dbReference type="EC" id="2.7.7.3"/>
    </reaction>
</comment>
<dbReference type="InterPro" id="IPR004821">
    <property type="entry name" value="Cyt_trans-like"/>
</dbReference>
<dbReference type="GO" id="GO:0015937">
    <property type="term" value="P:coenzyme A biosynthetic process"/>
    <property type="evidence" value="ECO:0007669"/>
    <property type="project" value="UniProtKB-UniRule"/>
</dbReference>
<dbReference type="InterPro" id="IPR001980">
    <property type="entry name" value="PPAT"/>
</dbReference>
<reference evidence="12" key="1">
    <citation type="submission" date="2016-03" db="EMBL/GenBank/DDBJ databases">
        <authorList>
            <person name="Loux Valentin"/>
        </authorList>
    </citation>
    <scope>NUCLEOTIDE SEQUENCE [LARGE SCALE GENOMIC DNA]</scope>
    <source>
        <strain evidence="12">C1</strain>
    </source>
</reference>
<dbReference type="PANTHER" id="PTHR21342">
    <property type="entry name" value="PHOSPHOPANTETHEINE ADENYLYLTRANSFERASE"/>
    <property type="match status" value="1"/>
</dbReference>
<organism evidence="11 12">
    <name type="scientific">Anaplasma phagocytophilum</name>
    <name type="common">Ehrlichia phagocytophila</name>
    <dbReference type="NCBI Taxonomy" id="948"/>
    <lineage>
        <taxon>Bacteria</taxon>
        <taxon>Pseudomonadati</taxon>
        <taxon>Pseudomonadota</taxon>
        <taxon>Alphaproteobacteria</taxon>
        <taxon>Rickettsiales</taxon>
        <taxon>Anaplasmataceae</taxon>
        <taxon>Anaplasma</taxon>
        <taxon>phagocytophilum group</taxon>
    </lineage>
</organism>
<name>A0AA45URS8_ANAPH</name>
<keyword evidence="1" id="KW-0963">Cytoplasm</keyword>
<keyword evidence="7" id="KW-0173">Coenzyme A biosynthesis</keyword>